<name>A0AAD3XG27_NEPGR</name>
<accession>A0AAD3XG27</accession>
<gene>
    <name evidence="1" type="ORF">Nepgr_005228</name>
</gene>
<sequence>MLPSESGREFAPALSYVDPDDGVVGSDSVTRAFALAFHLGHPARWNEDELFARQAVNGWQRMARRLLFEDAAGMADLVVGVMLLLLLHGQWNDAEAIFIFLQWSQNHC</sequence>
<keyword evidence="2" id="KW-1185">Reference proteome</keyword>
<protein>
    <submittedName>
        <fullName evidence="1">Uncharacterized protein</fullName>
    </submittedName>
</protein>
<evidence type="ECO:0000313" key="1">
    <source>
        <dbReference type="EMBL" id="GMH03389.1"/>
    </source>
</evidence>
<organism evidence="1 2">
    <name type="scientific">Nepenthes gracilis</name>
    <name type="common">Slender pitcher plant</name>
    <dbReference type="NCBI Taxonomy" id="150966"/>
    <lineage>
        <taxon>Eukaryota</taxon>
        <taxon>Viridiplantae</taxon>
        <taxon>Streptophyta</taxon>
        <taxon>Embryophyta</taxon>
        <taxon>Tracheophyta</taxon>
        <taxon>Spermatophyta</taxon>
        <taxon>Magnoliopsida</taxon>
        <taxon>eudicotyledons</taxon>
        <taxon>Gunneridae</taxon>
        <taxon>Pentapetalae</taxon>
        <taxon>Caryophyllales</taxon>
        <taxon>Nepenthaceae</taxon>
        <taxon>Nepenthes</taxon>
    </lineage>
</organism>
<proteinExistence type="predicted"/>
<dbReference type="Proteomes" id="UP001279734">
    <property type="component" value="Unassembled WGS sequence"/>
</dbReference>
<reference evidence="1" key="1">
    <citation type="submission" date="2023-05" db="EMBL/GenBank/DDBJ databases">
        <title>Nepenthes gracilis genome sequencing.</title>
        <authorList>
            <person name="Fukushima K."/>
        </authorList>
    </citation>
    <scope>NUCLEOTIDE SEQUENCE</scope>
    <source>
        <strain evidence="1">SING2019-196</strain>
    </source>
</reference>
<comment type="caution">
    <text evidence="1">The sequence shown here is derived from an EMBL/GenBank/DDBJ whole genome shotgun (WGS) entry which is preliminary data.</text>
</comment>
<dbReference type="AlphaFoldDB" id="A0AAD3XG27"/>
<dbReference type="EMBL" id="BSYO01000004">
    <property type="protein sequence ID" value="GMH03389.1"/>
    <property type="molecule type" value="Genomic_DNA"/>
</dbReference>
<evidence type="ECO:0000313" key="2">
    <source>
        <dbReference type="Proteomes" id="UP001279734"/>
    </source>
</evidence>